<organism evidence="1 2">
    <name type="scientific">Alloalcanivorax profundimaris</name>
    <dbReference type="NCBI Taxonomy" id="2735259"/>
    <lineage>
        <taxon>Bacteria</taxon>
        <taxon>Pseudomonadati</taxon>
        <taxon>Pseudomonadota</taxon>
        <taxon>Gammaproteobacteria</taxon>
        <taxon>Oceanospirillales</taxon>
        <taxon>Alcanivoracaceae</taxon>
        <taxon>Alloalcanivorax</taxon>
    </lineage>
</organism>
<evidence type="ECO:0000313" key="1">
    <source>
        <dbReference type="EMBL" id="MBF5055060.1"/>
    </source>
</evidence>
<dbReference type="EMBL" id="ARXX01000003">
    <property type="protein sequence ID" value="MBF5055060.1"/>
    <property type="molecule type" value="Genomic_DNA"/>
</dbReference>
<reference evidence="1 2" key="1">
    <citation type="submission" date="2012-09" db="EMBL/GenBank/DDBJ databases">
        <title>Genome Sequence of alkane-degrading Bacterium Alcanivorax sp. 521-1.</title>
        <authorList>
            <person name="Lai Q."/>
            <person name="Shao Z."/>
        </authorList>
    </citation>
    <scope>NUCLEOTIDE SEQUENCE [LARGE SCALE GENOMIC DNA]</scope>
    <source>
        <strain evidence="1 2">521-1</strain>
    </source>
</reference>
<protein>
    <recommendedName>
        <fullName evidence="3">DUF2288 domain-containing protein</fullName>
    </recommendedName>
</protein>
<name>A0ABS0AP84_9GAMM</name>
<accession>A0ABS0AP84</accession>
<dbReference type="InterPro" id="IPR018741">
    <property type="entry name" value="DUF2288"/>
</dbReference>
<evidence type="ECO:0000313" key="2">
    <source>
        <dbReference type="Proteomes" id="UP000662703"/>
    </source>
</evidence>
<dbReference type="RefSeq" id="WP_194863954.1">
    <property type="nucleotide sequence ID" value="NZ_ARXX01000003.1"/>
</dbReference>
<dbReference type="Proteomes" id="UP000662703">
    <property type="component" value="Unassembled WGS sequence"/>
</dbReference>
<evidence type="ECO:0008006" key="3">
    <source>
        <dbReference type="Google" id="ProtNLM"/>
    </source>
</evidence>
<sequence>MAEPSDTDILKAKLNQETARAHWAELQPFFARGQTVAVAGDLDLIEVAVAFAEDRAEQLQQWRAQGRVDGVRDEQARAWFEAGQELWTVVVMPWVLVQPVRPH</sequence>
<comment type="caution">
    <text evidence="1">The sequence shown here is derived from an EMBL/GenBank/DDBJ whole genome shotgun (WGS) entry which is preliminary data.</text>
</comment>
<gene>
    <name evidence="1" type="ORF">Y5W_00354</name>
</gene>
<proteinExistence type="predicted"/>
<keyword evidence="2" id="KW-1185">Reference proteome</keyword>
<dbReference type="Pfam" id="PF10052">
    <property type="entry name" value="DUF2288"/>
    <property type="match status" value="1"/>
</dbReference>